<evidence type="ECO:0000256" key="1">
    <source>
        <dbReference type="ARBA" id="ARBA00022853"/>
    </source>
</evidence>
<dbReference type="GO" id="GO:0000785">
    <property type="term" value="C:chromatin"/>
    <property type="evidence" value="ECO:0007669"/>
    <property type="project" value="TreeGrafter"/>
</dbReference>
<reference evidence="4" key="2">
    <citation type="submission" date="2025-09" db="UniProtKB">
        <authorList>
            <consortium name="Ensembl"/>
        </authorList>
    </citation>
    <scope>IDENTIFICATION</scope>
</reference>
<evidence type="ECO:0000313" key="4">
    <source>
        <dbReference type="Ensembl" id="ENSGMOP00000052980.1"/>
    </source>
</evidence>
<dbReference type="Pfam" id="PF02373">
    <property type="entry name" value="JmjC"/>
    <property type="match status" value="1"/>
</dbReference>
<protein>
    <submittedName>
        <fullName evidence="4">Lysine (K)-specific demethylase 4A, genome duplicate b</fullName>
    </submittedName>
</protein>
<dbReference type="GO" id="GO:0140684">
    <property type="term" value="F:histone H3K9me2/H3K9me3 demethylase activity"/>
    <property type="evidence" value="ECO:0007669"/>
    <property type="project" value="UniProtKB-EC"/>
</dbReference>
<name>A0A8C5C448_GADMO</name>
<accession>A0A8C5C448</accession>
<dbReference type="GeneTree" id="ENSGT00940000154930"/>
<dbReference type="SUPFAM" id="SSF51197">
    <property type="entry name" value="Clavaminate synthase-like"/>
    <property type="match status" value="1"/>
</dbReference>
<evidence type="ECO:0000313" key="5">
    <source>
        <dbReference type="Proteomes" id="UP000694546"/>
    </source>
</evidence>
<dbReference type="GO" id="GO:0051864">
    <property type="term" value="F:histone H3K36 demethylase activity"/>
    <property type="evidence" value="ECO:0007669"/>
    <property type="project" value="TreeGrafter"/>
</dbReference>
<dbReference type="GO" id="GO:0005634">
    <property type="term" value="C:nucleus"/>
    <property type="evidence" value="ECO:0007669"/>
    <property type="project" value="TreeGrafter"/>
</dbReference>
<dbReference type="Gene3D" id="2.60.120.650">
    <property type="entry name" value="Cupin"/>
    <property type="match status" value="1"/>
</dbReference>
<dbReference type="GO" id="GO:0046872">
    <property type="term" value="F:metal ion binding"/>
    <property type="evidence" value="ECO:0007669"/>
    <property type="project" value="UniProtKB-KW"/>
</dbReference>
<dbReference type="PANTHER" id="PTHR10694:SF119">
    <property type="entry name" value="LYSINE-SPECIFIC DEMETHYLASE 4A"/>
    <property type="match status" value="1"/>
</dbReference>
<dbReference type="PROSITE" id="PS51184">
    <property type="entry name" value="JMJC"/>
    <property type="match status" value="1"/>
</dbReference>
<keyword evidence="1" id="KW-0156">Chromatin regulator</keyword>
<dbReference type="GO" id="GO:0010468">
    <property type="term" value="P:regulation of gene expression"/>
    <property type="evidence" value="ECO:0007669"/>
    <property type="project" value="TreeGrafter"/>
</dbReference>
<feature type="domain" description="JmjC" evidence="3">
    <location>
        <begin position="109"/>
        <end position="275"/>
    </location>
</feature>
<proteinExistence type="predicted"/>
<evidence type="ECO:0000259" key="3">
    <source>
        <dbReference type="PROSITE" id="PS51184"/>
    </source>
</evidence>
<dbReference type="InterPro" id="IPR003347">
    <property type="entry name" value="JmjC_dom"/>
</dbReference>
<keyword evidence="5" id="KW-1185">Reference proteome</keyword>
<gene>
    <name evidence="4" type="primary">LOC115548989</name>
</gene>
<dbReference type="AlphaFoldDB" id="A0A8C5C448"/>
<dbReference type="PROSITE" id="PS51183">
    <property type="entry name" value="JMJN"/>
    <property type="match status" value="1"/>
</dbReference>
<dbReference type="Proteomes" id="UP000694546">
    <property type="component" value="Chromosome 8"/>
</dbReference>
<dbReference type="SMART" id="SM00558">
    <property type="entry name" value="JmjC"/>
    <property type="match status" value="1"/>
</dbReference>
<feature type="domain" description="JmjN" evidence="2">
    <location>
        <begin position="1"/>
        <end position="23"/>
    </location>
</feature>
<dbReference type="Ensembl" id="ENSGMOT00000060770.1">
    <property type="protein sequence ID" value="ENSGMOP00000052980.1"/>
    <property type="gene ID" value="ENSGMOG00000016969.2"/>
</dbReference>
<sequence>MESQGAHKAGLAKIVPPKGWKPRRSYDDIDGLVIPAPIQQVVTGQSGLFTQYNIQKKAMTVQEFRKLANSDKFCSPHYQDFEELERKYWKNVTFNAPIYGADVNGSLYDPDVKEWNICRLNTVLDTVEHESGITIEGVNTPYLYFGMWKTTFAWHTEDMDLYSINYLHFGQPKSWYCVSPEHGKRMERLAHGFFPGSAQNCEAFLRHKMTLISPSILKKYGIPFEKMTQQAGEFMVTFPYAYHAGFNHGYNCAESTNFATQRWIEYGKQAILCTCRKDMVKISMDVFVKKFQPERYERWLAGRDNAPIDHSRPTPEAREFLGEGFDDVISSQECCAEEGERKSHAVVLLTLAYSIFTTLTSYAVLGCNGIHVPALCIQNTNYS</sequence>
<reference evidence="4" key="1">
    <citation type="submission" date="2025-08" db="UniProtKB">
        <authorList>
            <consortium name="Ensembl"/>
        </authorList>
    </citation>
    <scope>IDENTIFICATION</scope>
</reference>
<dbReference type="PANTHER" id="PTHR10694">
    <property type="entry name" value="LYSINE-SPECIFIC DEMETHYLASE"/>
    <property type="match status" value="1"/>
</dbReference>
<dbReference type="InterPro" id="IPR003349">
    <property type="entry name" value="JmjN"/>
</dbReference>
<evidence type="ECO:0000259" key="2">
    <source>
        <dbReference type="PROSITE" id="PS51183"/>
    </source>
</evidence>
<organism evidence="4 5">
    <name type="scientific">Gadus morhua</name>
    <name type="common">Atlantic cod</name>
    <dbReference type="NCBI Taxonomy" id="8049"/>
    <lineage>
        <taxon>Eukaryota</taxon>
        <taxon>Metazoa</taxon>
        <taxon>Chordata</taxon>
        <taxon>Craniata</taxon>
        <taxon>Vertebrata</taxon>
        <taxon>Euteleostomi</taxon>
        <taxon>Actinopterygii</taxon>
        <taxon>Neopterygii</taxon>
        <taxon>Teleostei</taxon>
        <taxon>Neoteleostei</taxon>
        <taxon>Acanthomorphata</taxon>
        <taxon>Zeiogadaria</taxon>
        <taxon>Gadariae</taxon>
        <taxon>Gadiformes</taxon>
        <taxon>Gadoidei</taxon>
        <taxon>Gadidae</taxon>
        <taxon>Gadus</taxon>
    </lineage>
</organism>